<comment type="caution">
    <text evidence="1">The sequence shown here is derived from an EMBL/GenBank/DDBJ whole genome shotgun (WGS) entry which is preliminary data.</text>
</comment>
<name>A0AAV4U7E0_9ARAC</name>
<evidence type="ECO:0000313" key="1">
    <source>
        <dbReference type="EMBL" id="GIY53684.1"/>
    </source>
</evidence>
<proteinExistence type="predicted"/>
<organism evidence="1 2">
    <name type="scientific">Caerostris darwini</name>
    <dbReference type="NCBI Taxonomy" id="1538125"/>
    <lineage>
        <taxon>Eukaryota</taxon>
        <taxon>Metazoa</taxon>
        <taxon>Ecdysozoa</taxon>
        <taxon>Arthropoda</taxon>
        <taxon>Chelicerata</taxon>
        <taxon>Arachnida</taxon>
        <taxon>Araneae</taxon>
        <taxon>Araneomorphae</taxon>
        <taxon>Entelegynae</taxon>
        <taxon>Araneoidea</taxon>
        <taxon>Araneidae</taxon>
        <taxon>Caerostris</taxon>
    </lineage>
</organism>
<sequence>MQRNTYFIFRFWPDTTTTFSLIKLSHLNDLRLTPIIVRPRHQTLFSISSLFLSSSSSSSLLFHNVQRTFRVPRGKKVCLSILNPSSIALRSNRLHVSPGESGRFTKIPEDRLEPSALRYSSSASTDPFGSFAKNISR</sequence>
<keyword evidence="2" id="KW-1185">Reference proteome</keyword>
<dbReference type="Proteomes" id="UP001054837">
    <property type="component" value="Unassembled WGS sequence"/>
</dbReference>
<evidence type="ECO:0000313" key="2">
    <source>
        <dbReference type="Proteomes" id="UP001054837"/>
    </source>
</evidence>
<reference evidence="1 2" key="1">
    <citation type="submission" date="2021-06" db="EMBL/GenBank/DDBJ databases">
        <title>Caerostris darwini draft genome.</title>
        <authorList>
            <person name="Kono N."/>
            <person name="Arakawa K."/>
        </authorList>
    </citation>
    <scope>NUCLEOTIDE SEQUENCE [LARGE SCALE GENOMIC DNA]</scope>
</reference>
<protein>
    <submittedName>
        <fullName evidence="1">Uncharacterized protein</fullName>
    </submittedName>
</protein>
<gene>
    <name evidence="1" type="ORF">CDAR_215431</name>
</gene>
<accession>A0AAV4U7E0</accession>
<dbReference type="AlphaFoldDB" id="A0AAV4U7E0"/>
<dbReference type="EMBL" id="BPLQ01010792">
    <property type="protein sequence ID" value="GIY53684.1"/>
    <property type="molecule type" value="Genomic_DNA"/>
</dbReference>